<sequence length="329" mass="37293">MPRSPMSPIFNHSNWEIIDIGIDNSNHSVNNTPDMTTSTGIHSGYRYVPANTSHQLQPTPNTADNDDTISHHTDLFPLPPTYSQFHPPYTPSHQLPNYRTFPTFTRTSPNNDSSSDCYSDHLDLDSYLAPSPNAATAPIFPSTNPKKPHHHPRAPSSLTFFPRPTLTPKTTPANTRPVHQSRHLSTLSAKMPLLPLHHQHNHHPKNKKMWSSPLRCLPSFREQQLRAYYNEEIEELEITPSLVQGLDLDSEKQQQQRACHGSRWYVLQFFVMVLFGFLFFGLMFVAGRALWELGWGAVAWFSGREGAAAQRLCSNAQPRFCHLVVGAQR</sequence>
<feature type="transmembrane region" description="Helical" evidence="2">
    <location>
        <begin position="264"/>
        <end position="285"/>
    </location>
</feature>
<evidence type="ECO:0000313" key="3">
    <source>
        <dbReference type="EMBL" id="KAK4196602.1"/>
    </source>
</evidence>
<dbReference type="Proteomes" id="UP001303160">
    <property type="component" value="Unassembled WGS sequence"/>
</dbReference>
<comment type="caution">
    <text evidence="3">The sequence shown here is derived from an EMBL/GenBank/DDBJ whole genome shotgun (WGS) entry which is preliminary data.</text>
</comment>
<keyword evidence="2" id="KW-0812">Transmembrane</keyword>
<protein>
    <submittedName>
        <fullName evidence="3">Uncharacterized protein</fullName>
    </submittedName>
</protein>
<keyword evidence="2" id="KW-1133">Transmembrane helix</keyword>
<accession>A0AAN6XF27</accession>
<evidence type="ECO:0000313" key="4">
    <source>
        <dbReference type="Proteomes" id="UP001303160"/>
    </source>
</evidence>
<proteinExistence type="predicted"/>
<evidence type="ECO:0000256" key="2">
    <source>
        <dbReference type="SAM" id="Phobius"/>
    </source>
</evidence>
<keyword evidence="2" id="KW-0472">Membrane</keyword>
<dbReference type="EMBL" id="MU863981">
    <property type="protein sequence ID" value="KAK4196602.1"/>
    <property type="molecule type" value="Genomic_DNA"/>
</dbReference>
<feature type="region of interest" description="Disordered" evidence="1">
    <location>
        <begin position="135"/>
        <end position="178"/>
    </location>
</feature>
<evidence type="ECO:0000256" key="1">
    <source>
        <dbReference type="SAM" id="MobiDB-lite"/>
    </source>
</evidence>
<keyword evidence="4" id="KW-1185">Reference proteome</keyword>
<name>A0AAN6XF27_9PEZI</name>
<dbReference type="AlphaFoldDB" id="A0AAN6XF27"/>
<reference evidence="3" key="2">
    <citation type="submission" date="2023-05" db="EMBL/GenBank/DDBJ databases">
        <authorList>
            <consortium name="Lawrence Berkeley National Laboratory"/>
            <person name="Steindorff A."/>
            <person name="Hensen N."/>
            <person name="Bonometti L."/>
            <person name="Westerberg I."/>
            <person name="Brannstrom I.O."/>
            <person name="Guillou S."/>
            <person name="Cros-Aarteil S."/>
            <person name="Calhoun S."/>
            <person name="Haridas S."/>
            <person name="Kuo A."/>
            <person name="Mondo S."/>
            <person name="Pangilinan J."/>
            <person name="Riley R."/>
            <person name="Labutti K."/>
            <person name="Andreopoulos B."/>
            <person name="Lipzen A."/>
            <person name="Chen C."/>
            <person name="Yanf M."/>
            <person name="Daum C."/>
            <person name="Ng V."/>
            <person name="Clum A."/>
            <person name="Ohm R."/>
            <person name="Martin F."/>
            <person name="Silar P."/>
            <person name="Natvig D."/>
            <person name="Lalanne C."/>
            <person name="Gautier V."/>
            <person name="Ament-Velasquez S.L."/>
            <person name="Kruys A."/>
            <person name="Hutchinson M.I."/>
            <person name="Powell A.J."/>
            <person name="Barry K."/>
            <person name="Miller A.N."/>
            <person name="Grigoriev I.V."/>
            <person name="Debuchy R."/>
            <person name="Gladieux P."/>
            <person name="Thoren M.H."/>
            <person name="Johannesson H."/>
        </authorList>
    </citation>
    <scope>NUCLEOTIDE SEQUENCE</scope>
    <source>
        <strain evidence="3">CBS 315.58</strain>
    </source>
</reference>
<gene>
    <name evidence="3" type="ORF">QBC40DRAFT_300157</name>
</gene>
<feature type="compositionally biased region" description="Polar residues" evidence="1">
    <location>
        <begin position="167"/>
        <end position="178"/>
    </location>
</feature>
<organism evidence="3 4">
    <name type="scientific">Triangularia verruculosa</name>
    <dbReference type="NCBI Taxonomy" id="2587418"/>
    <lineage>
        <taxon>Eukaryota</taxon>
        <taxon>Fungi</taxon>
        <taxon>Dikarya</taxon>
        <taxon>Ascomycota</taxon>
        <taxon>Pezizomycotina</taxon>
        <taxon>Sordariomycetes</taxon>
        <taxon>Sordariomycetidae</taxon>
        <taxon>Sordariales</taxon>
        <taxon>Podosporaceae</taxon>
        <taxon>Triangularia</taxon>
    </lineage>
</organism>
<reference evidence="3" key="1">
    <citation type="journal article" date="2023" name="Mol. Phylogenet. Evol.">
        <title>Genome-scale phylogeny and comparative genomics of the fungal order Sordariales.</title>
        <authorList>
            <person name="Hensen N."/>
            <person name="Bonometti L."/>
            <person name="Westerberg I."/>
            <person name="Brannstrom I.O."/>
            <person name="Guillou S."/>
            <person name="Cros-Aarteil S."/>
            <person name="Calhoun S."/>
            <person name="Haridas S."/>
            <person name="Kuo A."/>
            <person name="Mondo S."/>
            <person name="Pangilinan J."/>
            <person name="Riley R."/>
            <person name="LaButti K."/>
            <person name="Andreopoulos B."/>
            <person name="Lipzen A."/>
            <person name="Chen C."/>
            <person name="Yan M."/>
            <person name="Daum C."/>
            <person name="Ng V."/>
            <person name="Clum A."/>
            <person name="Steindorff A."/>
            <person name="Ohm R.A."/>
            <person name="Martin F."/>
            <person name="Silar P."/>
            <person name="Natvig D.O."/>
            <person name="Lalanne C."/>
            <person name="Gautier V."/>
            <person name="Ament-Velasquez S.L."/>
            <person name="Kruys A."/>
            <person name="Hutchinson M.I."/>
            <person name="Powell A.J."/>
            <person name="Barry K."/>
            <person name="Miller A.N."/>
            <person name="Grigoriev I.V."/>
            <person name="Debuchy R."/>
            <person name="Gladieux P."/>
            <person name="Hiltunen Thoren M."/>
            <person name="Johannesson H."/>
        </authorList>
    </citation>
    <scope>NUCLEOTIDE SEQUENCE</scope>
    <source>
        <strain evidence="3">CBS 315.58</strain>
    </source>
</reference>